<evidence type="ECO:0000313" key="3">
    <source>
        <dbReference type="EMBL" id="SOE01811.1"/>
    </source>
</evidence>
<reference evidence="3 4" key="1">
    <citation type="submission" date="2017-09" db="EMBL/GenBank/DDBJ databases">
        <authorList>
            <person name="Ehlers B."/>
            <person name="Leendertz F.H."/>
        </authorList>
    </citation>
    <scope>NUCLEOTIDE SEQUENCE [LARGE SCALE GENOMIC DNA]</scope>
    <source>
        <strain evidence="3 4">USBA 140</strain>
    </source>
</reference>
<proteinExistence type="predicted"/>
<dbReference type="InterPro" id="IPR032877">
    <property type="entry name" value="Transposase_HTH"/>
</dbReference>
<gene>
    <name evidence="3" type="ORF">SAMN05421508_12612</name>
</gene>
<dbReference type="Pfam" id="PF14690">
    <property type="entry name" value="Zn_ribbon_ISL3"/>
    <property type="match status" value="1"/>
</dbReference>
<sequence length="128" mass="14573">MSWLGGWEGYRVKRVERREGETPEIWVHLDRRPSGGMIGDGCGNRGDSVHDVEMRMVRDLPILEARTWLSVPRRRVACPHCGQKLERLTWLDRHARVTRRLADSVVRLCAVLPIKQVASFFGLGLASA</sequence>
<evidence type="ECO:0000259" key="1">
    <source>
        <dbReference type="Pfam" id="PF13542"/>
    </source>
</evidence>
<evidence type="ECO:0000259" key="2">
    <source>
        <dbReference type="Pfam" id="PF14690"/>
    </source>
</evidence>
<dbReference type="Proteomes" id="UP000219621">
    <property type="component" value="Unassembled WGS sequence"/>
</dbReference>
<protein>
    <submittedName>
        <fullName evidence="3">Transposase</fullName>
    </submittedName>
</protein>
<dbReference type="EMBL" id="OCNJ01000026">
    <property type="protein sequence ID" value="SOE01811.1"/>
    <property type="molecule type" value="Genomic_DNA"/>
</dbReference>
<organism evidence="3 4">
    <name type="scientific">Caenispirillum bisanense</name>
    <dbReference type="NCBI Taxonomy" id="414052"/>
    <lineage>
        <taxon>Bacteria</taxon>
        <taxon>Pseudomonadati</taxon>
        <taxon>Pseudomonadota</taxon>
        <taxon>Alphaproteobacteria</taxon>
        <taxon>Rhodospirillales</taxon>
        <taxon>Novispirillaceae</taxon>
        <taxon>Caenispirillum</taxon>
    </lineage>
</organism>
<feature type="domain" description="Transposase IS204/IS1001/IS1096/IS1165 zinc-finger" evidence="2">
    <location>
        <begin position="41"/>
        <end position="81"/>
    </location>
</feature>
<name>A0A286H238_9PROT</name>
<dbReference type="OrthoDB" id="1014181at2"/>
<evidence type="ECO:0000313" key="4">
    <source>
        <dbReference type="Proteomes" id="UP000219621"/>
    </source>
</evidence>
<dbReference type="AlphaFoldDB" id="A0A286H238"/>
<feature type="domain" description="Transposase IS204/IS1001/IS1096/IS1165 helix-turn-helix" evidence="1">
    <location>
        <begin position="86"/>
        <end position="123"/>
    </location>
</feature>
<dbReference type="InterPro" id="IPR029261">
    <property type="entry name" value="Transposase_Znf"/>
</dbReference>
<accession>A0A286H238</accession>
<dbReference type="Pfam" id="PF13542">
    <property type="entry name" value="HTH_Tnp_ISL3"/>
    <property type="match status" value="1"/>
</dbReference>
<keyword evidence="4" id="KW-1185">Reference proteome</keyword>